<protein>
    <submittedName>
        <fullName evidence="7">Phosphate transporter</fullName>
    </submittedName>
</protein>
<dbReference type="PANTHER" id="PTHR11101">
    <property type="entry name" value="PHOSPHATE TRANSPORTER"/>
    <property type="match status" value="1"/>
</dbReference>
<feature type="transmembrane region" description="Helical" evidence="6">
    <location>
        <begin position="85"/>
        <end position="105"/>
    </location>
</feature>
<evidence type="ECO:0000313" key="8">
    <source>
        <dbReference type="Proteomes" id="UP000002220"/>
    </source>
</evidence>
<name>D5SRE5_PLAL2</name>
<dbReference type="STRING" id="521674.Plim_2816"/>
<dbReference type="InterPro" id="IPR001204">
    <property type="entry name" value="Phos_transporter"/>
</dbReference>
<dbReference type="GO" id="GO:0035435">
    <property type="term" value="P:phosphate ion transmembrane transport"/>
    <property type="evidence" value="ECO:0007669"/>
    <property type="project" value="TreeGrafter"/>
</dbReference>
<organism evidence="7 8">
    <name type="scientific">Planctopirus limnophila (strain ATCC 43296 / DSM 3776 / IFAM 1008 / Mu 290)</name>
    <name type="common">Planctomyces limnophilus</name>
    <dbReference type="NCBI Taxonomy" id="521674"/>
    <lineage>
        <taxon>Bacteria</taxon>
        <taxon>Pseudomonadati</taxon>
        <taxon>Planctomycetota</taxon>
        <taxon>Planctomycetia</taxon>
        <taxon>Planctomycetales</taxon>
        <taxon>Planctomycetaceae</taxon>
        <taxon>Planctopirus</taxon>
    </lineage>
</organism>
<keyword evidence="2" id="KW-0813">Transport</keyword>
<dbReference type="Proteomes" id="UP000002220">
    <property type="component" value="Chromosome"/>
</dbReference>
<evidence type="ECO:0000313" key="7">
    <source>
        <dbReference type="EMBL" id="ADG68638.1"/>
    </source>
</evidence>
<comment type="subcellular location">
    <subcellularLocation>
        <location evidence="1">Membrane</location>
        <topology evidence="1">Multi-pass membrane protein</topology>
    </subcellularLocation>
</comment>
<dbReference type="GO" id="GO:0016020">
    <property type="term" value="C:membrane"/>
    <property type="evidence" value="ECO:0007669"/>
    <property type="project" value="UniProtKB-SubCell"/>
</dbReference>
<evidence type="ECO:0000256" key="5">
    <source>
        <dbReference type="ARBA" id="ARBA00023136"/>
    </source>
</evidence>
<dbReference type="HOGENOM" id="CLU_015355_1_1_0"/>
<feature type="transmembrane region" description="Helical" evidence="6">
    <location>
        <begin position="251"/>
        <end position="270"/>
    </location>
</feature>
<dbReference type="Pfam" id="PF01384">
    <property type="entry name" value="PHO4"/>
    <property type="match status" value="1"/>
</dbReference>
<feature type="transmembrane region" description="Helical" evidence="6">
    <location>
        <begin position="301"/>
        <end position="322"/>
    </location>
</feature>
<feature type="transmembrane region" description="Helical" evidence="6">
    <location>
        <begin position="45"/>
        <end position="65"/>
    </location>
</feature>
<keyword evidence="4 6" id="KW-1133">Transmembrane helix</keyword>
<keyword evidence="8" id="KW-1185">Reference proteome</keyword>
<dbReference type="eggNOG" id="COG0306">
    <property type="taxonomic scope" value="Bacteria"/>
</dbReference>
<reference evidence="7 8" key="1">
    <citation type="journal article" date="2010" name="Stand. Genomic Sci.">
        <title>Complete genome sequence of Planctomyces limnophilus type strain (Mu 290).</title>
        <authorList>
            <person name="Labutti K."/>
            <person name="Sikorski J."/>
            <person name="Schneider S."/>
            <person name="Nolan M."/>
            <person name="Lucas S."/>
            <person name="Glavina Del Rio T."/>
            <person name="Tice H."/>
            <person name="Cheng J.F."/>
            <person name="Goodwin L."/>
            <person name="Pitluck S."/>
            <person name="Liolios K."/>
            <person name="Ivanova N."/>
            <person name="Mavromatis K."/>
            <person name="Mikhailova N."/>
            <person name="Pati A."/>
            <person name="Chen A."/>
            <person name="Palaniappan K."/>
            <person name="Land M."/>
            <person name="Hauser L."/>
            <person name="Chang Y.J."/>
            <person name="Jeffries C.D."/>
            <person name="Tindall B.J."/>
            <person name="Rohde M."/>
            <person name="Goker M."/>
            <person name="Woyke T."/>
            <person name="Bristow J."/>
            <person name="Eisen J.A."/>
            <person name="Markowitz V."/>
            <person name="Hugenholtz P."/>
            <person name="Kyrpides N.C."/>
            <person name="Klenk H.P."/>
            <person name="Lapidus A."/>
        </authorList>
    </citation>
    <scope>NUCLEOTIDE SEQUENCE [LARGE SCALE GENOMIC DNA]</scope>
    <source>
        <strain evidence="8">ATCC 43296 / DSM 3776 / IFAM 1008 / 290</strain>
    </source>
</reference>
<feature type="transmembrane region" description="Helical" evidence="6">
    <location>
        <begin position="211"/>
        <end position="230"/>
    </location>
</feature>
<proteinExistence type="predicted"/>
<feature type="transmembrane region" description="Helical" evidence="6">
    <location>
        <begin position="138"/>
        <end position="160"/>
    </location>
</feature>
<dbReference type="EMBL" id="CP001744">
    <property type="protein sequence ID" value="ADG68638.1"/>
    <property type="molecule type" value="Genomic_DNA"/>
</dbReference>
<evidence type="ECO:0000256" key="2">
    <source>
        <dbReference type="ARBA" id="ARBA00022448"/>
    </source>
</evidence>
<accession>D5SRE5</accession>
<keyword evidence="3 6" id="KW-0812">Transmembrane</keyword>
<gene>
    <name evidence="7" type="ordered locus">Plim_2816</name>
</gene>
<dbReference type="PANTHER" id="PTHR11101:SF80">
    <property type="entry name" value="PHOSPHATE TRANSPORTER"/>
    <property type="match status" value="1"/>
</dbReference>
<dbReference type="GO" id="GO:0005315">
    <property type="term" value="F:phosphate transmembrane transporter activity"/>
    <property type="evidence" value="ECO:0007669"/>
    <property type="project" value="InterPro"/>
</dbReference>
<evidence type="ECO:0000256" key="6">
    <source>
        <dbReference type="SAM" id="Phobius"/>
    </source>
</evidence>
<keyword evidence="5 6" id="KW-0472">Membrane</keyword>
<dbReference type="AlphaFoldDB" id="D5SRE5"/>
<evidence type="ECO:0000256" key="4">
    <source>
        <dbReference type="ARBA" id="ARBA00022989"/>
    </source>
</evidence>
<dbReference type="KEGG" id="plm:Plim_2816"/>
<evidence type="ECO:0000256" key="1">
    <source>
        <dbReference type="ARBA" id="ARBA00004141"/>
    </source>
</evidence>
<sequence length="325" mass="33183">MLAVLTILLILAVGFVAFTNGANANFKGVASLYGSGTATLRQALYWGTATTLAGSMASIFLAEGLLKAFSGKGIVPDELVRSPGFLSAVAVGAACTSFLATRLGFPVSTTHALVGGITGAGLAGSGTNVEFSALGKTFLYPLFFSPVVAVIVGGMAYLTLRLCHLAPDHRTRTLDVLHYASAGAASFARGLNDTPKMVALLMVLPEMKESTGFYGGYLGVAVLIALGGLLDADKVAETLGKKVTAMNPGQGFAASLTTALLVTTASFHSLPVSTTHVSVGSLLGIGITTGQAKWRTVGEILLAWVSTVPVGALLGALAYVVISRI</sequence>
<evidence type="ECO:0000256" key="3">
    <source>
        <dbReference type="ARBA" id="ARBA00022692"/>
    </source>
</evidence>